<evidence type="ECO:0000256" key="12">
    <source>
        <dbReference type="SAM" id="SignalP"/>
    </source>
</evidence>
<feature type="transmembrane region" description="Helical" evidence="11">
    <location>
        <begin position="689"/>
        <end position="714"/>
    </location>
</feature>
<dbReference type="GO" id="GO:0004930">
    <property type="term" value="F:G protein-coupled receptor activity"/>
    <property type="evidence" value="ECO:0007669"/>
    <property type="project" value="UniProtKB-KW"/>
</dbReference>
<feature type="transmembrane region" description="Helical" evidence="11">
    <location>
        <begin position="654"/>
        <end position="677"/>
    </location>
</feature>
<evidence type="ECO:0000256" key="6">
    <source>
        <dbReference type="ARBA" id="ARBA00023040"/>
    </source>
</evidence>
<dbReference type="Pfam" id="PF07562">
    <property type="entry name" value="NCD3G"/>
    <property type="match status" value="1"/>
</dbReference>
<feature type="transmembrane region" description="Helical" evidence="11">
    <location>
        <begin position="803"/>
        <end position="825"/>
    </location>
</feature>
<proteinExistence type="predicted"/>
<dbReference type="CDD" id="cd06365">
    <property type="entry name" value="PBP1_pheromone_receptor"/>
    <property type="match status" value="1"/>
</dbReference>
<accession>A0A6P5P6J6</accession>
<dbReference type="KEGG" id="mcal:110288511"/>
<evidence type="ECO:0000259" key="13">
    <source>
        <dbReference type="PROSITE" id="PS50259"/>
    </source>
</evidence>
<protein>
    <submittedName>
        <fullName evidence="15">Vomeronasal type-2 receptor 116-like</fullName>
    </submittedName>
</protein>
<evidence type="ECO:0000256" key="8">
    <source>
        <dbReference type="ARBA" id="ARBA00023170"/>
    </source>
</evidence>
<evidence type="ECO:0000256" key="4">
    <source>
        <dbReference type="ARBA" id="ARBA00022729"/>
    </source>
</evidence>
<sequence length="854" mass="98536">MAKMFSLIVVFLVLKLSLLFCYLSDPRCFWRKKDRENYLGDKETDCFFSIYTKHGYVKNDYFSENLDKQVTRKTIHLISSVYFAIEEINRNIHILPNISLLVKIECNLIEDNVERVWSLKKKEIIPNYYCKNQRRYLIVLTGPIWITSYTLGPFLYFSRTPELYFGYFHLLLSDQEQFPHLYQMTPKDTSLPLGMVSLAIHFRWNWIGVIITDDDHGIQFLSELRTGMERNTVCLAFVTIITYDKMLYFKMIHRYYHQIIMSSAKVVIVYGDKESPLQLNFMLWKSKNIQRLWVSVSQFDMITMMGDFMLNSIHGTLIFSHQQSEMSGFKQFMQTVHPSNYSNDISLAKLWWTYFKCSLPPPDCKTLKNCPNKTLFQWFFEPPLGMSMSETCYNLYNSVYAVAHSIHEILLQHVDTCSENDGKVLEFNSWKMFSFVKNIQFVNPAGDLVNMNQNRKLDTEYDIYYITDFLKHEGLKMKIGRFSGHFPNGQQLFMSDEMIEWATDIKQTLASICSVPCRPGLRKYFQEGKAVCCFDCYPCPENEISNMTDMNQCVKCPEDEYANTNQTNCFKKVVTFLAYEDPLGMTLAVLAVCFSVLTSVVLCVFLKHRDTPIVKANNETLSYVLLTSLIFCFICSLLYIGYPNMVSCILQQTTFAIVFTVAASSVLAKTITVVLAFKITVPGRRLRWLLLSGAPNYIIPICTMIQMILCGIWLGTSPPFVDADLHMVHGHIIIVCNKGSVIAFYCVLGYMGFLALSSFTVAFLARNLPDTFNEAKLLTFSMLVFCSVWITFLPVYHSTKGKAMVAVEVFCILASSAGMLVCIFLPKCYIILLRPQINSFHDFRKTHVKVININ</sequence>
<keyword evidence="7 11" id="KW-0472">Membrane</keyword>
<feature type="domain" description="G-protein coupled receptors family 3 profile" evidence="13">
    <location>
        <begin position="583"/>
        <end position="847"/>
    </location>
</feature>
<evidence type="ECO:0000256" key="10">
    <source>
        <dbReference type="ARBA" id="ARBA00023224"/>
    </source>
</evidence>
<dbReference type="InterPro" id="IPR017978">
    <property type="entry name" value="GPCR_3_C"/>
</dbReference>
<feature type="transmembrane region" description="Helical" evidence="11">
    <location>
        <begin position="620"/>
        <end position="642"/>
    </location>
</feature>
<comment type="subcellular location">
    <subcellularLocation>
        <location evidence="1">Cell membrane</location>
        <topology evidence="1">Multi-pass membrane protein</topology>
    </subcellularLocation>
</comment>
<dbReference type="FunFam" id="3.40.50.2300:FF:000024">
    <property type="entry name" value="Vomeronasal 2, receptor 73"/>
    <property type="match status" value="1"/>
</dbReference>
<organism evidence="14 15">
    <name type="scientific">Mus caroli</name>
    <name type="common">Ryukyu mouse</name>
    <name type="synonym">Ricefield mouse</name>
    <dbReference type="NCBI Taxonomy" id="10089"/>
    <lineage>
        <taxon>Eukaryota</taxon>
        <taxon>Metazoa</taxon>
        <taxon>Chordata</taxon>
        <taxon>Craniata</taxon>
        <taxon>Vertebrata</taxon>
        <taxon>Euteleostomi</taxon>
        <taxon>Mammalia</taxon>
        <taxon>Eutheria</taxon>
        <taxon>Euarchontoglires</taxon>
        <taxon>Glires</taxon>
        <taxon>Rodentia</taxon>
        <taxon>Myomorpha</taxon>
        <taxon>Muroidea</taxon>
        <taxon>Muridae</taxon>
        <taxon>Murinae</taxon>
        <taxon>Mus</taxon>
        <taxon>Mus</taxon>
    </lineage>
</organism>
<dbReference type="InterPro" id="IPR000068">
    <property type="entry name" value="GPCR_3_Ca_sens_rcpt-rel"/>
</dbReference>
<gene>
    <name evidence="15" type="primary">LOC110288511</name>
</gene>
<dbReference type="InterPro" id="IPR038550">
    <property type="entry name" value="GPCR_3_9-Cys_sf"/>
</dbReference>
<dbReference type="PANTHER" id="PTHR24061:SF413">
    <property type="entry name" value="VOMERONASAL 2, RECEPTOR 66-RELATED"/>
    <property type="match status" value="1"/>
</dbReference>
<dbReference type="Gene3D" id="2.10.50.30">
    <property type="entry name" value="GPCR, family 3, nine cysteines domain"/>
    <property type="match status" value="1"/>
</dbReference>
<name>A0A6P5P6J6_MUSCR</name>
<keyword evidence="14" id="KW-1185">Reference proteome</keyword>
<dbReference type="FunFam" id="3.40.50.2300:FF:000687">
    <property type="entry name" value="Vomeronasal 2, receptor 76"/>
    <property type="match status" value="1"/>
</dbReference>
<keyword evidence="2" id="KW-1003">Cell membrane</keyword>
<dbReference type="Gene3D" id="3.40.50.2300">
    <property type="match status" value="2"/>
</dbReference>
<evidence type="ECO:0000256" key="1">
    <source>
        <dbReference type="ARBA" id="ARBA00004651"/>
    </source>
</evidence>
<dbReference type="AlphaFoldDB" id="A0A6P5P6J6"/>
<feature type="transmembrane region" description="Helical" evidence="11">
    <location>
        <begin position="742"/>
        <end position="765"/>
    </location>
</feature>
<keyword evidence="6" id="KW-0297">G-protein coupled receptor</keyword>
<keyword evidence="10" id="KW-0807">Transducer</keyword>
<evidence type="ECO:0000256" key="3">
    <source>
        <dbReference type="ARBA" id="ARBA00022692"/>
    </source>
</evidence>
<keyword evidence="4 12" id="KW-0732">Signal</keyword>
<dbReference type="CDD" id="cd15283">
    <property type="entry name" value="7tmC_V2R_pheromone"/>
    <property type="match status" value="1"/>
</dbReference>
<dbReference type="GO" id="GO:0005886">
    <property type="term" value="C:plasma membrane"/>
    <property type="evidence" value="ECO:0007669"/>
    <property type="project" value="UniProtKB-SubCell"/>
</dbReference>
<dbReference type="Pfam" id="PF00003">
    <property type="entry name" value="7tm_3"/>
    <property type="match status" value="1"/>
</dbReference>
<dbReference type="InterPro" id="IPR011500">
    <property type="entry name" value="GPCR_3_9-Cys_dom"/>
</dbReference>
<keyword evidence="9" id="KW-0325">Glycoprotein</keyword>
<dbReference type="PROSITE" id="PS50259">
    <property type="entry name" value="G_PROTEIN_RECEP_F3_4"/>
    <property type="match status" value="1"/>
</dbReference>
<evidence type="ECO:0000256" key="9">
    <source>
        <dbReference type="ARBA" id="ARBA00023180"/>
    </source>
</evidence>
<dbReference type="PANTHER" id="PTHR24061">
    <property type="entry name" value="CALCIUM-SENSING RECEPTOR-RELATED"/>
    <property type="match status" value="1"/>
</dbReference>
<keyword evidence="8" id="KW-0675">Receptor</keyword>
<evidence type="ECO:0000313" key="15">
    <source>
        <dbReference type="RefSeq" id="XP_021010497.1"/>
    </source>
</evidence>
<dbReference type="InterPro" id="IPR028082">
    <property type="entry name" value="Peripla_BP_I"/>
</dbReference>
<keyword evidence="5 11" id="KW-1133">Transmembrane helix</keyword>
<dbReference type="InterPro" id="IPR001828">
    <property type="entry name" value="ANF_lig-bd_rcpt"/>
</dbReference>
<dbReference type="SUPFAM" id="SSF53822">
    <property type="entry name" value="Periplasmic binding protein-like I"/>
    <property type="match status" value="1"/>
</dbReference>
<dbReference type="PRINTS" id="PR00248">
    <property type="entry name" value="GPCRMGR"/>
</dbReference>
<evidence type="ECO:0000313" key="14">
    <source>
        <dbReference type="Proteomes" id="UP000515126"/>
    </source>
</evidence>
<dbReference type="FunFam" id="2.10.50.30:FF:000009">
    <property type="entry name" value="Vomeronasal 2, receptor 66"/>
    <property type="match status" value="1"/>
</dbReference>
<feature type="transmembrane region" description="Helical" evidence="11">
    <location>
        <begin position="777"/>
        <end position="797"/>
    </location>
</feature>
<keyword evidence="3 11" id="KW-0812">Transmembrane</keyword>
<feature type="signal peptide" evidence="12">
    <location>
        <begin position="1"/>
        <end position="21"/>
    </location>
</feature>
<dbReference type="Pfam" id="PF01094">
    <property type="entry name" value="ANF_receptor"/>
    <property type="match status" value="1"/>
</dbReference>
<feature type="transmembrane region" description="Helical" evidence="11">
    <location>
        <begin position="583"/>
        <end position="608"/>
    </location>
</feature>
<dbReference type="RefSeq" id="XP_021010497.1">
    <property type="nucleotide sequence ID" value="XM_021154838.1"/>
</dbReference>
<dbReference type="PRINTS" id="PR01535">
    <property type="entry name" value="VOMERONASL2R"/>
</dbReference>
<reference evidence="15" key="1">
    <citation type="submission" date="2025-08" db="UniProtKB">
        <authorList>
            <consortium name="RefSeq"/>
        </authorList>
    </citation>
    <scope>IDENTIFICATION</scope>
</reference>
<dbReference type="InterPro" id="IPR004073">
    <property type="entry name" value="GPCR_3_vmron_rcpt_2"/>
</dbReference>
<dbReference type="Proteomes" id="UP000515126">
    <property type="component" value="Unplaced"/>
</dbReference>
<feature type="chain" id="PRO_5028339702" evidence="12">
    <location>
        <begin position="22"/>
        <end position="854"/>
    </location>
</feature>
<evidence type="ECO:0000256" key="5">
    <source>
        <dbReference type="ARBA" id="ARBA00022989"/>
    </source>
</evidence>
<evidence type="ECO:0000256" key="11">
    <source>
        <dbReference type="SAM" id="Phobius"/>
    </source>
</evidence>
<dbReference type="GeneID" id="110288511"/>
<dbReference type="InterPro" id="IPR000337">
    <property type="entry name" value="GPCR_3"/>
</dbReference>
<evidence type="ECO:0000256" key="7">
    <source>
        <dbReference type="ARBA" id="ARBA00023136"/>
    </source>
</evidence>
<evidence type="ECO:0000256" key="2">
    <source>
        <dbReference type="ARBA" id="ARBA00022475"/>
    </source>
</evidence>